<accession>A0A086TM53</accession>
<evidence type="ECO:0000313" key="1">
    <source>
        <dbReference type="EMBL" id="KFH63030.1"/>
    </source>
</evidence>
<keyword evidence="2" id="KW-1185">Reference proteome</keyword>
<name>A0A086TM53_9FUNG</name>
<evidence type="ECO:0000313" key="2">
    <source>
        <dbReference type="Proteomes" id="UP000243308"/>
    </source>
</evidence>
<dbReference type="Proteomes" id="UP000243308">
    <property type="component" value="Unassembled WGS sequence"/>
</dbReference>
<protein>
    <submittedName>
        <fullName evidence="1">Uncharacterized protein</fullName>
    </submittedName>
</protein>
<gene>
    <name evidence="1" type="ORF">MVEG_11067</name>
</gene>
<sequence length="136" mass="15299">MSIASCVWPMDVKTSYQHFELYRDSLETIKNRKIVATKLKTLAEKLLERLSYDEFITTFTGLLGKHEENRPSPRYADSTLAWQARGSIQSGSKGNQGRVTWIRETLTIICSAEMLLVIAGDAVSAVVYINLNLNTV</sequence>
<organism evidence="1 2">
    <name type="scientific">Podila verticillata NRRL 6337</name>
    <dbReference type="NCBI Taxonomy" id="1069443"/>
    <lineage>
        <taxon>Eukaryota</taxon>
        <taxon>Fungi</taxon>
        <taxon>Fungi incertae sedis</taxon>
        <taxon>Mucoromycota</taxon>
        <taxon>Mortierellomycotina</taxon>
        <taxon>Mortierellomycetes</taxon>
        <taxon>Mortierellales</taxon>
        <taxon>Mortierellaceae</taxon>
        <taxon>Podila</taxon>
    </lineage>
</organism>
<reference evidence="1 2" key="1">
    <citation type="submission" date="2011-02" db="EMBL/GenBank/DDBJ databases">
        <title>The Genome Sequence of Mortierella verticillata NRRL 6337.</title>
        <authorList>
            <consortium name="The Broad Institute Genome Sequencing Platform"/>
            <person name="Russ C."/>
            <person name="Cuomo C."/>
            <person name="Burger G."/>
            <person name="Gray M.W."/>
            <person name="Holland P.W.H."/>
            <person name="King N."/>
            <person name="Lang F.B.F."/>
            <person name="Roger A.J."/>
            <person name="Ruiz-Trillo I."/>
            <person name="Young S.K."/>
            <person name="Zeng Q."/>
            <person name="Gargeya S."/>
            <person name="Alvarado L."/>
            <person name="Berlin A."/>
            <person name="Chapman S.B."/>
            <person name="Chen Z."/>
            <person name="Freedman E."/>
            <person name="Gellesch M."/>
            <person name="Goldberg J."/>
            <person name="Griggs A."/>
            <person name="Gujja S."/>
            <person name="Heilman E."/>
            <person name="Heiman D."/>
            <person name="Howarth C."/>
            <person name="Mehta T."/>
            <person name="Neiman D."/>
            <person name="Pearson M."/>
            <person name="Roberts A."/>
            <person name="Saif S."/>
            <person name="Shea T."/>
            <person name="Shenoy N."/>
            <person name="Sisk P."/>
            <person name="Stolte C."/>
            <person name="Sykes S."/>
            <person name="White J."/>
            <person name="Yandava C."/>
            <person name="Haas B."/>
            <person name="Nusbaum C."/>
            <person name="Birren B."/>
        </authorList>
    </citation>
    <scope>NUCLEOTIDE SEQUENCE [LARGE SCALE GENOMIC DNA]</scope>
    <source>
        <strain evidence="1 2">NRRL 6337</strain>
    </source>
</reference>
<dbReference type="AlphaFoldDB" id="A0A086TM53"/>
<proteinExistence type="predicted"/>
<dbReference type="EMBL" id="KN042429">
    <property type="protein sequence ID" value="KFH63030.1"/>
    <property type="molecule type" value="Genomic_DNA"/>
</dbReference>